<proteinExistence type="predicted"/>
<dbReference type="OrthoDB" id="796718at2"/>
<dbReference type="RefSeq" id="WP_107827904.1">
    <property type="nucleotide sequence ID" value="NZ_CP160205.1"/>
</dbReference>
<feature type="transmembrane region" description="Helical" evidence="1">
    <location>
        <begin position="110"/>
        <end position="129"/>
    </location>
</feature>
<feature type="transmembrane region" description="Helical" evidence="1">
    <location>
        <begin position="78"/>
        <end position="98"/>
    </location>
</feature>
<dbReference type="Proteomes" id="UP000244168">
    <property type="component" value="Unassembled WGS sequence"/>
</dbReference>
<dbReference type="EMBL" id="QAOQ01000002">
    <property type="protein sequence ID" value="PTR00006.1"/>
    <property type="molecule type" value="Genomic_DNA"/>
</dbReference>
<keyword evidence="1" id="KW-1133">Transmembrane helix</keyword>
<dbReference type="InterPro" id="IPR025250">
    <property type="entry name" value="DUF4199"/>
</dbReference>
<feature type="transmembrane region" description="Helical" evidence="1">
    <location>
        <begin position="5"/>
        <end position="26"/>
    </location>
</feature>
<keyword evidence="1" id="KW-0472">Membrane</keyword>
<reference evidence="2 3" key="1">
    <citation type="submission" date="2018-04" db="EMBL/GenBank/DDBJ databases">
        <title>Genomic Encyclopedia of Archaeal and Bacterial Type Strains, Phase II (KMG-II): from individual species to whole genera.</title>
        <authorList>
            <person name="Goeker M."/>
        </authorList>
    </citation>
    <scope>NUCLEOTIDE SEQUENCE [LARGE SCALE GENOMIC DNA]</scope>
    <source>
        <strain evidence="2 3">DSM 26809</strain>
    </source>
</reference>
<dbReference type="Pfam" id="PF13858">
    <property type="entry name" value="DUF4199"/>
    <property type="match status" value="1"/>
</dbReference>
<keyword evidence="1" id="KW-0812">Transmembrane</keyword>
<sequence length="135" mass="14914">MKNALITGIAIGILSGLWLFAMHWLGYSTTNPHEIAPYEYYSVLIPIVCLFIGVRSYREKEMDGTINFLEALVQCFKSLLLGGVIAVFASIIYINWIYQGTNLADFSGRLFGAMLVGVIEALAVALMLMNKSKAI</sequence>
<dbReference type="AlphaFoldDB" id="A0A2T5JEB5"/>
<evidence type="ECO:0000313" key="2">
    <source>
        <dbReference type="EMBL" id="PTR00006.1"/>
    </source>
</evidence>
<accession>A0A2T5JEB5</accession>
<evidence type="ECO:0000313" key="3">
    <source>
        <dbReference type="Proteomes" id="UP000244168"/>
    </source>
</evidence>
<protein>
    <submittedName>
        <fullName evidence="2">Uncharacterized protein DUF4199</fullName>
    </submittedName>
</protein>
<keyword evidence="3" id="KW-1185">Reference proteome</keyword>
<feature type="transmembrane region" description="Helical" evidence="1">
    <location>
        <begin position="38"/>
        <end position="57"/>
    </location>
</feature>
<name>A0A2T5JEB5_9SPHI</name>
<organism evidence="2 3">
    <name type="scientific">Mucilaginibacter yixingensis</name>
    <dbReference type="NCBI Taxonomy" id="1295612"/>
    <lineage>
        <taxon>Bacteria</taxon>
        <taxon>Pseudomonadati</taxon>
        <taxon>Bacteroidota</taxon>
        <taxon>Sphingobacteriia</taxon>
        <taxon>Sphingobacteriales</taxon>
        <taxon>Sphingobacteriaceae</taxon>
        <taxon>Mucilaginibacter</taxon>
    </lineage>
</organism>
<gene>
    <name evidence="2" type="ORF">C8P68_102837</name>
</gene>
<evidence type="ECO:0000256" key="1">
    <source>
        <dbReference type="SAM" id="Phobius"/>
    </source>
</evidence>
<comment type="caution">
    <text evidence="2">The sequence shown here is derived from an EMBL/GenBank/DDBJ whole genome shotgun (WGS) entry which is preliminary data.</text>
</comment>